<reference evidence="2 3" key="1">
    <citation type="journal article" date="2020" name="Biotechnol. Biofuels">
        <title>New insights from the biogas microbiome by comprehensive genome-resolved metagenomics of nearly 1600 species originating from multiple anaerobic digesters.</title>
        <authorList>
            <person name="Campanaro S."/>
            <person name="Treu L."/>
            <person name="Rodriguez-R L.M."/>
            <person name="Kovalovszki A."/>
            <person name="Ziels R.M."/>
            <person name="Maus I."/>
            <person name="Zhu X."/>
            <person name="Kougias P.G."/>
            <person name="Basile A."/>
            <person name="Luo G."/>
            <person name="Schluter A."/>
            <person name="Konstantinidis K.T."/>
            <person name="Angelidaki I."/>
        </authorList>
    </citation>
    <scope>NUCLEOTIDE SEQUENCE [LARGE SCALE GENOMIC DNA]</scope>
    <source>
        <strain evidence="2">AS23ysBPME_34</strain>
    </source>
</reference>
<feature type="signal peptide" evidence="1">
    <location>
        <begin position="1"/>
        <end position="18"/>
    </location>
</feature>
<dbReference type="PROSITE" id="PS51257">
    <property type="entry name" value="PROKAR_LIPOPROTEIN"/>
    <property type="match status" value="1"/>
</dbReference>
<protein>
    <recommendedName>
        <fullName evidence="4">Lipoprotein</fullName>
    </recommendedName>
</protein>
<feature type="chain" id="PRO_5039161504" description="Lipoprotein" evidence="1">
    <location>
        <begin position="19"/>
        <end position="119"/>
    </location>
</feature>
<organism evidence="2 3">
    <name type="scientific">Globicatella sulfidifaciens</name>
    <dbReference type="NCBI Taxonomy" id="136093"/>
    <lineage>
        <taxon>Bacteria</taxon>
        <taxon>Bacillati</taxon>
        <taxon>Bacillota</taxon>
        <taxon>Bacilli</taxon>
        <taxon>Lactobacillales</taxon>
        <taxon>Aerococcaceae</taxon>
        <taxon>Globicatella</taxon>
    </lineage>
</organism>
<proteinExistence type="predicted"/>
<keyword evidence="1" id="KW-0732">Signal</keyword>
<dbReference type="AlphaFoldDB" id="A0A7X8C5M0"/>
<evidence type="ECO:0008006" key="4">
    <source>
        <dbReference type="Google" id="ProtNLM"/>
    </source>
</evidence>
<accession>A0A7X8C5M0</accession>
<dbReference type="RefSeq" id="WP_276649877.1">
    <property type="nucleotide sequence ID" value="NZ_JAAYSM010000393.1"/>
</dbReference>
<sequence length="119" mass="13239">MKKLLSLLALGFSIIFLASCSNKDSLSGKYYDIYDGEAELVIEFTDKGGKFYKEGTHAITDADTKKQSFTFSSNGREYVVTYTFSEDGTLKYDTGSFMTGSNKFVAYKEGSEAYKEATQ</sequence>
<dbReference type="Proteomes" id="UP000541058">
    <property type="component" value="Unassembled WGS sequence"/>
</dbReference>
<evidence type="ECO:0000313" key="2">
    <source>
        <dbReference type="EMBL" id="NLJ19371.1"/>
    </source>
</evidence>
<evidence type="ECO:0000256" key="1">
    <source>
        <dbReference type="SAM" id="SignalP"/>
    </source>
</evidence>
<name>A0A7X8C5M0_9LACT</name>
<evidence type="ECO:0000313" key="3">
    <source>
        <dbReference type="Proteomes" id="UP000541058"/>
    </source>
</evidence>
<dbReference type="EMBL" id="JAAYSM010000393">
    <property type="protein sequence ID" value="NLJ19371.1"/>
    <property type="molecule type" value="Genomic_DNA"/>
</dbReference>
<comment type="caution">
    <text evidence="2">The sequence shown here is derived from an EMBL/GenBank/DDBJ whole genome shotgun (WGS) entry which is preliminary data.</text>
</comment>
<gene>
    <name evidence="2" type="ORF">GX355_11000</name>
</gene>